<dbReference type="InterPro" id="IPR049704">
    <property type="entry name" value="Aminotrans_3_PPA_site"/>
</dbReference>
<evidence type="ECO:0000313" key="6">
    <source>
        <dbReference type="Proteomes" id="UP000832011"/>
    </source>
</evidence>
<dbReference type="GO" id="GO:0008483">
    <property type="term" value="F:transaminase activity"/>
    <property type="evidence" value="ECO:0007669"/>
    <property type="project" value="UniProtKB-KW"/>
</dbReference>
<dbReference type="InterPro" id="IPR005814">
    <property type="entry name" value="Aminotrans_3"/>
</dbReference>
<dbReference type="InterPro" id="IPR015421">
    <property type="entry name" value="PyrdxlP-dep_Trfase_major"/>
</dbReference>
<comment type="cofactor">
    <cofactor evidence="1">
        <name>pyridoxal 5'-phosphate</name>
        <dbReference type="ChEBI" id="CHEBI:597326"/>
    </cofactor>
</comment>
<accession>A0ABY4E578</accession>
<protein>
    <submittedName>
        <fullName evidence="5">Aspartate aminotransferase family protein</fullName>
    </submittedName>
</protein>
<reference evidence="5 6" key="1">
    <citation type="journal article" date="2022" name="Res Sq">
        <title>Evolution of multicellular longitudinally dividing oral cavity symbionts (Neisseriaceae).</title>
        <authorList>
            <person name="Nyongesa S."/>
            <person name="Weber P."/>
            <person name="Bernet E."/>
            <person name="Pullido F."/>
            <person name="Nieckarz M."/>
            <person name="Delaby M."/>
            <person name="Nieves C."/>
            <person name="Viehboeck T."/>
            <person name="Krause N."/>
            <person name="Rivera-Millot A."/>
            <person name="Nakamura A."/>
            <person name="Vischer N."/>
            <person name="VanNieuwenhze M."/>
            <person name="Brun Y."/>
            <person name="Cava F."/>
            <person name="Bulgheresi S."/>
            <person name="Veyrier F."/>
        </authorList>
    </citation>
    <scope>NUCLEOTIDE SEQUENCE [LARGE SCALE GENOMIC DNA]</scope>
    <source>
        <strain evidence="5 6">SN4</strain>
    </source>
</reference>
<organism evidence="5 6">
    <name type="scientific">Vitreoscilla massiliensis</name>
    <dbReference type="NCBI Taxonomy" id="1689272"/>
    <lineage>
        <taxon>Bacteria</taxon>
        <taxon>Pseudomonadati</taxon>
        <taxon>Pseudomonadota</taxon>
        <taxon>Betaproteobacteria</taxon>
        <taxon>Neisseriales</taxon>
        <taxon>Neisseriaceae</taxon>
        <taxon>Vitreoscilla</taxon>
    </lineage>
</organism>
<dbReference type="PANTHER" id="PTHR43094">
    <property type="entry name" value="AMINOTRANSFERASE"/>
    <property type="match status" value="1"/>
</dbReference>
<evidence type="ECO:0000256" key="3">
    <source>
        <dbReference type="ARBA" id="ARBA00022898"/>
    </source>
</evidence>
<dbReference type="Gene3D" id="3.90.1150.10">
    <property type="entry name" value="Aspartate Aminotransferase, domain 1"/>
    <property type="match status" value="1"/>
</dbReference>
<dbReference type="InterPro" id="IPR015422">
    <property type="entry name" value="PyrdxlP-dep_Trfase_small"/>
</dbReference>
<dbReference type="NCBIfam" id="NF005682">
    <property type="entry name" value="PRK07480.1"/>
    <property type="match status" value="1"/>
</dbReference>
<dbReference type="Pfam" id="PF00202">
    <property type="entry name" value="Aminotran_3"/>
    <property type="match status" value="1"/>
</dbReference>
<dbReference type="EMBL" id="CP091511">
    <property type="protein sequence ID" value="UOO90617.1"/>
    <property type="molecule type" value="Genomic_DNA"/>
</dbReference>
<dbReference type="Proteomes" id="UP000832011">
    <property type="component" value="Chromosome"/>
</dbReference>
<keyword evidence="6" id="KW-1185">Reference proteome</keyword>
<dbReference type="PIRSF" id="PIRSF000521">
    <property type="entry name" value="Transaminase_4ab_Lys_Orn"/>
    <property type="match status" value="1"/>
</dbReference>
<keyword evidence="5" id="KW-0032">Aminotransferase</keyword>
<gene>
    <name evidence="5" type="ORF">LVJ82_06475</name>
</gene>
<dbReference type="PANTHER" id="PTHR43094:SF1">
    <property type="entry name" value="AMINOTRANSFERASE CLASS-III"/>
    <property type="match status" value="1"/>
</dbReference>
<proteinExistence type="inferred from homology"/>
<sequence length="459" mass="50428">MTQLNKAAMQHNLHPFSNNQELIDKGVRVIERGEGIYIYDTDGNKIIDGMSGLWCTNIGYGRTELSDVAKAQMDKLAYYNTFFQTSNTAVIALANKLAEVTPSQYNHVFFTGSGSESCDSMIRLVRHYWRSVGKPQKKILIGRWNGYHGSTIGGTSMGGMKSMHEQGDLPIANITHIEQPAYYELHEAGETPEAFGLKAANWLEEKILEVGADNVAAFVAEPIQGAGGVIIPPSTYWPRIQEICRQYDVLIVSDEVICGFGRTGNWFGFETFGFEPDIFTFAKGVTSGYQPLGGVMLSDRVAAGVLQGGELQHGFTYSGHPVTSAVALKNLEILQEEQIVERVRDDIAPYFQQRWQETFAPFAHADDVRGCGMIASFKVVKAKGEPFSDPARAGSLCKDIFFGNNLIFRSTVDNIICAPPLVITKAEIDEMLALAAKSLAEFEQNVVPTLLAEEAATAK</sequence>
<dbReference type="PROSITE" id="PS00600">
    <property type="entry name" value="AA_TRANSFER_CLASS_3"/>
    <property type="match status" value="1"/>
</dbReference>
<dbReference type="SUPFAM" id="SSF53383">
    <property type="entry name" value="PLP-dependent transferases"/>
    <property type="match status" value="1"/>
</dbReference>
<keyword evidence="5" id="KW-0808">Transferase</keyword>
<comment type="similarity">
    <text evidence="2 4">Belongs to the class-III pyridoxal-phosphate-dependent aminotransferase family.</text>
</comment>
<evidence type="ECO:0000313" key="5">
    <source>
        <dbReference type="EMBL" id="UOO90617.1"/>
    </source>
</evidence>
<dbReference type="CDD" id="cd00610">
    <property type="entry name" value="OAT_like"/>
    <property type="match status" value="1"/>
</dbReference>
<evidence type="ECO:0000256" key="4">
    <source>
        <dbReference type="RuleBase" id="RU003560"/>
    </source>
</evidence>
<dbReference type="Gene3D" id="3.40.640.10">
    <property type="entry name" value="Type I PLP-dependent aspartate aminotransferase-like (Major domain)"/>
    <property type="match status" value="1"/>
</dbReference>
<keyword evidence="3 4" id="KW-0663">Pyridoxal phosphate</keyword>
<evidence type="ECO:0000256" key="2">
    <source>
        <dbReference type="ARBA" id="ARBA00008954"/>
    </source>
</evidence>
<dbReference type="RefSeq" id="WP_058304941.1">
    <property type="nucleotide sequence ID" value="NZ_CP091511.1"/>
</dbReference>
<name>A0ABY4E578_9NEIS</name>
<dbReference type="InterPro" id="IPR015424">
    <property type="entry name" value="PyrdxlP-dep_Trfase"/>
</dbReference>
<evidence type="ECO:0000256" key="1">
    <source>
        <dbReference type="ARBA" id="ARBA00001933"/>
    </source>
</evidence>